<accession>A0AAW0XUQ8</accession>
<gene>
    <name evidence="2" type="ORF">OTU49_001411</name>
</gene>
<reference evidence="2 3" key="1">
    <citation type="journal article" date="2024" name="BMC Genomics">
        <title>Genome assembly of redclaw crayfish (Cherax quadricarinatus) provides insights into its immune adaptation and hypoxia tolerance.</title>
        <authorList>
            <person name="Liu Z."/>
            <person name="Zheng J."/>
            <person name="Li H."/>
            <person name="Fang K."/>
            <person name="Wang S."/>
            <person name="He J."/>
            <person name="Zhou D."/>
            <person name="Weng S."/>
            <person name="Chi M."/>
            <person name="Gu Z."/>
            <person name="He J."/>
            <person name="Li F."/>
            <person name="Wang M."/>
        </authorList>
    </citation>
    <scope>NUCLEOTIDE SEQUENCE [LARGE SCALE GENOMIC DNA]</scope>
    <source>
        <strain evidence="2">ZL_2023a</strain>
    </source>
</reference>
<evidence type="ECO:0000256" key="1">
    <source>
        <dbReference type="SAM" id="MobiDB-lite"/>
    </source>
</evidence>
<keyword evidence="3" id="KW-1185">Reference proteome</keyword>
<evidence type="ECO:0000313" key="3">
    <source>
        <dbReference type="Proteomes" id="UP001445076"/>
    </source>
</evidence>
<comment type="caution">
    <text evidence="2">The sequence shown here is derived from an EMBL/GenBank/DDBJ whole genome shotgun (WGS) entry which is preliminary data.</text>
</comment>
<evidence type="ECO:0000313" key="2">
    <source>
        <dbReference type="EMBL" id="KAK8743380.1"/>
    </source>
</evidence>
<proteinExistence type="predicted"/>
<dbReference type="EMBL" id="JARKIK010000025">
    <property type="protein sequence ID" value="KAK8743380.1"/>
    <property type="molecule type" value="Genomic_DNA"/>
</dbReference>
<sequence length="126" mass="13839">MRRPKLLIVEKTRALTLLKQGMSVISVATDLKVTRMAIYNFKKAAASLPPGTIPPRKVKSGALKKTSLRTDMILKRSVIRSCHNSRRPQEKASCTSESPRSVNHSAPTAKGPENACSMCRQEAHAN</sequence>
<feature type="compositionally biased region" description="Polar residues" evidence="1">
    <location>
        <begin position="92"/>
        <end position="106"/>
    </location>
</feature>
<protein>
    <submittedName>
        <fullName evidence="2">Uncharacterized protein</fullName>
    </submittedName>
</protein>
<dbReference type="AlphaFoldDB" id="A0AAW0XUQ8"/>
<dbReference type="Proteomes" id="UP001445076">
    <property type="component" value="Unassembled WGS sequence"/>
</dbReference>
<name>A0AAW0XUQ8_CHEQU</name>
<organism evidence="2 3">
    <name type="scientific">Cherax quadricarinatus</name>
    <name type="common">Australian red claw crayfish</name>
    <dbReference type="NCBI Taxonomy" id="27406"/>
    <lineage>
        <taxon>Eukaryota</taxon>
        <taxon>Metazoa</taxon>
        <taxon>Ecdysozoa</taxon>
        <taxon>Arthropoda</taxon>
        <taxon>Crustacea</taxon>
        <taxon>Multicrustacea</taxon>
        <taxon>Malacostraca</taxon>
        <taxon>Eumalacostraca</taxon>
        <taxon>Eucarida</taxon>
        <taxon>Decapoda</taxon>
        <taxon>Pleocyemata</taxon>
        <taxon>Astacidea</taxon>
        <taxon>Parastacoidea</taxon>
        <taxon>Parastacidae</taxon>
        <taxon>Cherax</taxon>
    </lineage>
</organism>
<feature type="region of interest" description="Disordered" evidence="1">
    <location>
        <begin position="78"/>
        <end position="126"/>
    </location>
</feature>